<gene>
    <name evidence="2" type="ORF">SXIM_54450</name>
</gene>
<dbReference type="EMBL" id="CP009922">
    <property type="protein sequence ID" value="AKG46829.1"/>
    <property type="molecule type" value="Genomic_DNA"/>
</dbReference>
<sequence>MAVLAKPAISGSSAATLNGRGGVVRAMSSPLQDRCRIQTRGTDKSNTPLIGDLGCDDGSFGPDPCGSSSEPADGEHTRGQAVTAVAFIRHYVAGAVLTITVVRLVYL</sequence>
<keyword evidence="3" id="KW-1185">Reference proteome</keyword>
<evidence type="ECO:0000313" key="2">
    <source>
        <dbReference type="EMBL" id="AKG46829.1"/>
    </source>
</evidence>
<dbReference type="HOGENOM" id="CLU_2208678_0_0_11"/>
<protein>
    <submittedName>
        <fullName evidence="2">Uncharacterized protein</fullName>
    </submittedName>
</protein>
<organism evidence="2 3">
    <name type="scientific">Streptomyces xiamenensis</name>
    <dbReference type="NCBI Taxonomy" id="408015"/>
    <lineage>
        <taxon>Bacteria</taxon>
        <taxon>Bacillati</taxon>
        <taxon>Actinomycetota</taxon>
        <taxon>Actinomycetes</taxon>
        <taxon>Kitasatosporales</taxon>
        <taxon>Streptomycetaceae</taxon>
        <taxon>Streptomyces</taxon>
    </lineage>
</organism>
<accession>A0A0F7G160</accession>
<dbReference type="KEGG" id="sxi:SXIM_54450"/>
<feature type="region of interest" description="Disordered" evidence="1">
    <location>
        <begin position="58"/>
        <end position="77"/>
    </location>
</feature>
<dbReference type="PATRIC" id="fig|408015.6.peg.5511"/>
<dbReference type="AlphaFoldDB" id="A0A0F7G160"/>
<reference evidence="2" key="1">
    <citation type="submission" date="2019-08" db="EMBL/GenBank/DDBJ databases">
        <title>Complete genome sequence of a mangrove-derived Streptomyces xiamenensis.</title>
        <authorList>
            <person name="Xu J."/>
        </authorList>
    </citation>
    <scope>NUCLEOTIDE SEQUENCE</scope>
    <source>
        <strain evidence="2">318</strain>
    </source>
</reference>
<evidence type="ECO:0000313" key="3">
    <source>
        <dbReference type="Proteomes" id="UP000034034"/>
    </source>
</evidence>
<proteinExistence type="predicted"/>
<dbReference type="Proteomes" id="UP000034034">
    <property type="component" value="Chromosome"/>
</dbReference>
<name>A0A0F7G160_9ACTN</name>
<evidence type="ECO:0000256" key="1">
    <source>
        <dbReference type="SAM" id="MobiDB-lite"/>
    </source>
</evidence>